<evidence type="ECO:0000313" key="2">
    <source>
        <dbReference type="EMBL" id="DAE15422.1"/>
    </source>
</evidence>
<sequence length="556" mass="60322">MTLELIRDYELADDEHNLIAKLAGRLQEHARKNKAKWAYYEGKNALKDLNIALPAVASSIKAVVGWPEIVVDSLAERLEWQGWISPKADISELDQVFADNDLSSEFAKATLESLVTGMGFLEVSAGGDGEPTIIIDAVTANEATYMWDDRLNRMAAGYIEKTGENGEKYQTLHLPDRVISIITDPHEAERETICVKHGWGRCGLIRIPNRSRAGKDAGASEITTAIEYYTDHGVRTVLGMEFNREYYTTPQRYLLNATFDQLGLDEDATESDVIKMGWKVAMSKALVVPPGDPDDGLPNITAGQFQAAPPTPYIEELKMMAQLVSAQSGVPVSYLGFASDNPPSADSIRATESRLVRRTELRQLAFGRPLCRDLAYVCKAILDGRPPEWAFIASLEAKWLAAATPTLSATMDAMTKAVAAEITPKHSSVVWGRVGFSPTEQEIMRKELAEQAATQRATALAGGAATIGDATVLDLARANREPEETPNPTEASTETDPQENTPASRGGAEADDLKQRADALGVLIRAGVEPKAAADLAGLPGIRFTGATPVSLREKT</sequence>
<organism evidence="2">
    <name type="scientific">Siphoviridae sp. ctjOC2</name>
    <dbReference type="NCBI Taxonomy" id="2825632"/>
    <lineage>
        <taxon>Viruses</taxon>
        <taxon>Duplodnaviria</taxon>
        <taxon>Heunggongvirae</taxon>
        <taxon>Uroviricota</taxon>
        <taxon>Caudoviricetes</taxon>
    </lineage>
</organism>
<protein>
    <submittedName>
        <fullName evidence="2">PORTAL PROTEIN</fullName>
    </submittedName>
</protein>
<evidence type="ECO:0000256" key="1">
    <source>
        <dbReference type="SAM" id="MobiDB-lite"/>
    </source>
</evidence>
<feature type="region of interest" description="Disordered" evidence="1">
    <location>
        <begin position="480"/>
        <end position="513"/>
    </location>
</feature>
<accession>A0A8S5Q7S2</accession>
<dbReference type="InterPro" id="IPR021145">
    <property type="entry name" value="Portal_protein_SPP1_Gp6-like"/>
</dbReference>
<reference evidence="2" key="1">
    <citation type="journal article" date="2021" name="Proc. Natl. Acad. Sci. U.S.A.">
        <title>A Catalog of Tens of Thousands of Viruses from Human Metagenomes Reveals Hidden Associations with Chronic Diseases.</title>
        <authorList>
            <person name="Tisza M.J."/>
            <person name="Buck C.B."/>
        </authorList>
    </citation>
    <scope>NUCLEOTIDE SEQUENCE</scope>
    <source>
        <strain evidence="2">CtjOC2</strain>
    </source>
</reference>
<dbReference type="EMBL" id="BK015605">
    <property type="protein sequence ID" value="DAE15422.1"/>
    <property type="molecule type" value="Genomic_DNA"/>
</dbReference>
<name>A0A8S5Q7S2_9CAUD</name>
<dbReference type="Pfam" id="PF05133">
    <property type="entry name" value="SPP1_portal"/>
    <property type="match status" value="1"/>
</dbReference>
<proteinExistence type="predicted"/>
<feature type="compositionally biased region" description="Low complexity" evidence="1">
    <location>
        <begin position="486"/>
        <end position="495"/>
    </location>
</feature>